<evidence type="ECO:0000256" key="3">
    <source>
        <dbReference type="ARBA" id="ARBA00022679"/>
    </source>
</evidence>
<dbReference type="CDD" id="cd04301">
    <property type="entry name" value="NAT_SF"/>
    <property type="match status" value="1"/>
</dbReference>
<reference evidence="8 9" key="1">
    <citation type="submission" date="2018-03" db="EMBL/GenBank/DDBJ databases">
        <title>Complete genome sequence of Thauera aromatica, a model organism for studying aromatic compound degradation under denitrifying conditions.</title>
        <authorList>
            <person name="Lo H.-Y."/>
            <person name="Goris T."/>
            <person name="Boll M."/>
            <person name="Mueller J.A."/>
        </authorList>
    </citation>
    <scope>NUCLEOTIDE SEQUENCE [LARGE SCALE GENOMIC DNA]</scope>
    <source>
        <strain evidence="8 9">K172</strain>
    </source>
</reference>
<dbReference type="InterPro" id="IPR043690">
    <property type="entry name" value="RimI"/>
</dbReference>
<comment type="subcellular location">
    <subcellularLocation>
        <location evidence="5 6">Cytoplasm</location>
    </subcellularLocation>
</comment>
<dbReference type="InterPro" id="IPR016181">
    <property type="entry name" value="Acyl_CoA_acyltransferase"/>
</dbReference>
<comment type="function">
    <text evidence="5 6">Acetylates the N-terminal alanine of ribosomal protein bS18.</text>
</comment>
<feature type="binding site" evidence="5">
    <location>
        <begin position="77"/>
        <end position="79"/>
    </location>
    <ligand>
        <name>acetyl-CoA</name>
        <dbReference type="ChEBI" id="CHEBI:57288"/>
    </ligand>
</feature>
<comment type="catalytic activity">
    <reaction evidence="5 6">
        <text>N-terminal L-alanyl-[ribosomal protein bS18] + acetyl-CoA = N-terminal N(alpha)-acetyl-L-alanyl-[ribosomal protein bS18] + CoA + H(+)</text>
        <dbReference type="Rhea" id="RHEA:43756"/>
        <dbReference type="Rhea" id="RHEA-COMP:10676"/>
        <dbReference type="Rhea" id="RHEA-COMP:10677"/>
        <dbReference type="ChEBI" id="CHEBI:15378"/>
        <dbReference type="ChEBI" id="CHEBI:57287"/>
        <dbReference type="ChEBI" id="CHEBI:57288"/>
        <dbReference type="ChEBI" id="CHEBI:64718"/>
        <dbReference type="ChEBI" id="CHEBI:83683"/>
        <dbReference type="EC" id="2.3.1.266"/>
    </reaction>
</comment>
<dbReference type="NCBIfam" id="TIGR01575">
    <property type="entry name" value="rimI"/>
    <property type="match status" value="1"/>
</dbReference>
<evidence type="ECO:0000259" key="7">
    <source>
        <dbReference type="PROSITE" id="PS51186"/>
    </source>
</evidence>
<dbReference type="AlphaFoldDB" id="A0A2R4BNX9"/>
<dbReference type="PANTHER" id="PTHR43420">
    <property type="entry name" value="ACETYLTRANSFERASE"/>
    <property type="match status" value="1"/>
</dbReference>
<evidence type="ECO:0000256" key="2">
    <source>
        <dbReference type="ARBA" id="ARBA00022490"/>
    </source>
</evidence>
<dbReference type="EC" id="2.3.1.266" evidence="5 6"/>
<evidence type="ECO:0000256" key="1">
    <source>
        <dbReference type="ARBA" id="ARBA00005395"/>
    </source>
</evidence>
<protein>
    <recommendedName>
        <fullName evidence="5 6">[Ribosomal protein bS18]-alanine N-acetyltransferase</fullName>
        <ecNumber evidence="5 6">2.3.1.266</ecNumber>
    </recommendedName>
</protein>
<dbReference type="EMBL" id="CP028339">
    <property type="protein sequence ID" value="AVR88883.1"/>
    <property type="molecule type" value="Genomic_DNA"/>
</dbReference>
<feature type="active site" description="Proton donor" evidence="5">
    <location>
        <position position="123"/>
    </location>
</feature>
<gene>
    <name evidence="5" type="primary">rimI</name>
    <name evidence="8" type="ORF">Tharo_1977</name>
</gene>
<sequence>MALSQARLRPMRGEDLDWVCACEAELHAFPWTRGNFNDSLAAGHELWVWETENGPEAAPLGYAVVQRVADEAELLDIGVAHHAQRRGVGRALLARLIDHACEHGATQFFLEVRPSNVAALALYRSAGFETVGRRRGYYPATQGREDALVMRLAL</sequence>
<dbReference type="HAMAP" id="MF_02210">
    <property type="entry name" value="RimI"/>
    <property type="match status" value="1"/>
</dbReference>
<dbReference type="SUPFAM" id="SSF55729">
    <property type="entry name" value="Acyl-CoA N-acyltransferases (Nat)"/>
    <property type="match status" value="1"/>
</dbReference>
<comment type="similarity">
    <text evidence="1 5 6">Belongs to the acetyltransferase family. RimI subfamily.</text>
</comment>
<name>A0A2R4BNX9_THAAR</name>
<organism evidence="8 9">
    <name type="scientific">Thauera aromatica K172</name>
    <dbReference type="NCBI Taxonomy" id="44139"/>
    <lineage>
        <taxon>Bacteria</taxon>
        <taxon>Pseudomonadati</taxon>
        <taxon>Pseudomonadota</taxon>
        <taxon>Betaproteobacteria</taxon>
        <taxon>Rhodocyclales</taxon>
        <taxon>Zoogloeaceae</taxon>
        <taxon>Thauera</taxon>
    </lineage>
</organism>
<evidence type="ECO:0000256" key="5">
    <source>
        <dbReference type="HAMAP-Rule" id="MF_02210"/>
    </source>
</evidence>
<proteinExistence type="inferred from homology"/>
<accession>A0A2R4BNX9</accession>
<keyword evidence="9" id="KW-1185">Reference proteome</keyword>
<dbReference type="InterPro" id="IPR006464">
    <property type="entry name" value="AcTrfase_RimI/Ard1"/>
</dbReference>
<evidence type="ECO:0000313" key="8">
    <source>
        <dbReference type="EMBL" id="AVR88883.1"/>
    </source>
</evidence>
<dbReference type="Pfam" id="PF00583">
    <property type="entry name" value="Acetyltransf_1"/>
    <property type="match status" value="1"/>
</dbReference>
<dbReference type="Proteomes" id="UP000241885">
    <property type="component" value="Chromosome"/>
</dbReference>
<dbReference type="GO" id="GO:0008999">
    <property type="term" value="F:protein-N-terminal-alanine acetyltransferase activity"/>
    <property type="evidence" value="ECO:0007669"/>
    <property type="project" value="UniProtKB-UniRule"/>
</dbReference>
<feature type="active site" description="Proton acceptor" evidence="5">
    <location>
        <position position="111"/>
    </location>
</feature>
<evidence type="ECO:0000256" key="4">
    <source>
        <dbReference type="ARBA" id="ARBA00023315"/>
    </source>
</evidence>
<dbReference type="KEGG" id="tak:Tharo_1977"/>
<feature type="binding site" evidence="5">
    <location>
        <position position="116"/>
    </location>
    <ligand>
        <name>acetyl-CoA</name>
        <dbReference type="ChEBI" id="CHEBI:57288"/>
    </ligand>
</feature>
<dbReference type="Gene3D" id="3.40.630.30">
    <property type="match status" value="1"/>
</dbReference>
<feature type="binding site" evidence="5">
    <location>
        <begin position="85"/>
        <end position="90"/>
    </location>
    <ligand>
        <name>acetyl-CoA</name>
        <dbReference type="ChEBI" id="CHEBI:57288"/>
    </ligand>
</feature>
<dbReference type="RefSeq" id="WP_245880871.1">
    <property type="nucleotide sequence ID" value="NZ_CP028339.1"/>
</dbReference>
<dbReference type="InterPro" id="IPR000182">
    <property type="entry name" value="GNAT_dom"/>
</dbReference>
<dbReference type="PANTHER" id="PTHR43420:SF51">
    <property type="entry name" value="PEPTIDYL-LYSINE N-ACETYLTRANSFERASE YIAC"/>
    <property type="match status" value="1"/>
</dbReference>
<evidence type="ECO:0000256" key="6">
    <source>
        <dbReference type="RuleBase" id="RU363094"/>
    </source>
</evidence>
<feature type="domain" description="N-acetyltransferase" evidence="7">
    <location>
        <begin position="6"/>
        <end position="154"/>
    </location>
</feature>
<dbReference type="PROSITE" id="PS51186">
    <property type="entry name" value="GNAT"/>
    <property type="match status" value="1"/>
</dbReference>
<keyword evidence="3 5" id="KW-0808">Transferase</keyword>
<dbReference type="GO" id="GO:0005737">
    <property type="term" value="C:cytoplasm"/>
    <property type="evidence" value="ECO:0007669"/>
    <property type="project" value="UniProtKB-SubCell"/>
</dbReference>
<keyword evidence="2 5" id="KW-0963">Cytoplasm</keyword>
<evidence type="ECO:0000313" key="9">
    <source>
        <dbReference type="Proteomes" id="UP000241885"/>
    </source>
</evidence>
<keyword evidence="4 5" id="KW-0012">Acyltransferase</keyword>
<dbReference type="InterPro" id="IPR050680">
    <property type="entry name" value="YpeA/RimI_acetyltransf"/>
</dbReference>